<dbReference type="NCBIfam" id="TIGR00262">
    <property type="entry name" value="trpA"/>
    <property type="match status" value="1"/>
</dbReference>
<evidence type="ECO:0000256" key="1">
    <source>
        <dbReference type="ARBA" id="ARBA00001933"/>
    </source>
</evidence>
<evidence type="ECO:0000256" key="9">
    <source>
        <dbReference type="ARBA" id="ARBA00022822"/>
    </source>
</evidence>
<dbReference type="Gene3D" id="3.40.50.1100">
    <property type="match status" value="2"/>
</dbReference>
<evidence type="ECO:0000256" key="12">
    <source>
        <dbReference type="ARBA" id="ARBA00023239"/>
    </source>
</evidence>
<dbReference type="AlphaFoldDB" id="A0A9N8ET91"/>
<evidence type="ECO:0000256" key="8">
    <source>
        <dbReference type="ARBA" id="ARBA00022605"/>
    </source>
</evidence>
<dbReference type="NCBIfam" id="TIGR00263">
    <property type="entry name" value="trpB"/>
    <property type="match status" value="1"/>
</dbReference>
<keyword evidence="9" id="KW-0822">Tryptophan biosynthesis</keyword>
<dbReference type="PANTHER" id="PTHR48077:SF3">
    <property type="entry name" value="TRYPTOPHAN SYNTHASE"/>
    <property type="match status" value="1"/>
</dbReference>
<comment type="function">
    <text evidence="2">The alpha subunit is responsible for the aldol cleavage of indoleglycerol phosphate to indole and glyceraldehyde 3-phosphate.</text>
</comment>
<gene>
    <name evidence="16" type="ORF">SEMRO_2053_G312650.1</name>
</gene>
<comment type="cofactor">
    <cofactor evidence="1">
        <name>pyridoxal 5'-phosphate</name>
        <dbReference type="ChEBI" id="CHEBI:597326"/>
    </cofactor>
</comment>
<dbReference type="FunFam" id="3.40.50.1100:FF:000004">
    <property type="entry name" value="Tryptophan synthase beta chain"/>
    <property type="match status" value="1"/>
</dbReference>
<evidence type="ECO:0000256" key="4">
    <source>
        <dbReference type="ARBA" id="ARBA00005761"/>
    </source>
</evidence>
<feature type="chain" id="PRO_5040480873" description="Tryptophan synthase" evidence="14">
    <location>
        <begin position="25"/>
        <end position="743"/>
    </location>
</feature>
<dbReference type="InterPro" id="IPR036052">
    <property type="entry name" value="TrpB-like_PALP_sf"/>
</dbReference>
<dbReference type="HAMAP" id="MF_00133">
    <property type="entry name" value="Trp_synth_beta"/>
    <property type="match status" value="1"/>
</dbReference>
<dbReference type="InterPro" id="IPR001926">
    <property type="entry name" value="TrpB-like_PALP"/>
</dbReference>
<evidence type="ECO:0000256" key="11">
    <source>
        <dbReference type="ARBA" id="ARBA00023141"/>
    </source>
</evidence>
<dbReference type="GO" id="GO:0004834">
    <property type="term" value="F:tryptophan synthase activity"/>
    <property type="evidence" value="ECO:0007669"/>
    <property type="project" value="UniProtKB-EC"/>
</dbReference>
<keyword evidence="10" id="KW-0663">Pyridoxal phosphate</keyword>
<dbReference type="SUPFAM" id="SSF51366">
    <property type="entry name" value="Ribulose-phoshate binding barrel"/>
    <property type="match status" value="1"/>
</dbReference>
<name>A0A9N8ET91_9STRA</name>
<dbReference type="Proteomes" id="UP001153069">
    <property type="component" value="Unassembled WGS sequence"/>
</dbReference>
<evidence type="ECO:0000256" key="6">
    <source>
        <dbReference type="ARBA" id="ARBA00012043"/>
    </source>
</evidence>
<keyword evidence="14" id="KW-0732">Signal</keyword>
<dbReference type="FunFam" id="3.40.50.1100:FF:000001">
    <property type="entry name" value="Tryptophan synthase beta chain"/>
    <property type="match status" value="1"/>
</dbReference>
<dbReference type="OrthoDB" id="1716816at2759"/>
<evidence type="ECO:0000313" key="17">
    <source>
        <dbReference type="Proteomes" id="UP001153069"/>
    </source>
</evidence>
<dbReference type="InterPro" id="IPR013785">
    <property type="entry name" value="Aldolase_TIM"/>
</dbReference>
<evidence type="ECO:0000256" key="7">
    <source>
        <dbReference type="ARBA" id="ARBA00018724"/>
    </source>
</evidence>
<comment type="similarity">
    <text evidence="5">In the N-terminal section; belongs to the TrpA family.</text>
</comment>
<evidence type="ECO:0000256" key="13">
    <source>
        <dbReference type="ARBA" id="ARBA00049047"/>
    </source>
</evidence>
<comment type="pathway">
    <text evidence="3">Amino-acid biosynthesis; L-tryptophan biosynthesis; L-tryptophan from chorismate: step 5/5.</text>
</comment>
<feature type="signal peptide" evidence="14">
    <location>
        <begin position="1"/>
        <end position="24"/>
    </location>
</feature>
<dbReference type="Pfam" id="PF00290">
    <property type="entry name" value="Trp_syntA"/>
    <property type="match status" value="1"/>
</dbReference>
<evidence type="ECO:0000259" key="15">
    <source>
        <dbReference type="Pfam" id="PF00291"/>
    </source>
</evidence>
<dbReference type="CDD" id="cd04724">
    <property type="entry name" value="Tryptophan_synthase_alpha"/>
    <property type="match status" value="1"/>
</dbReference>
<dbReference type="InterPro" id="IPR006654">
    <property type="entry name" value="Trp_synth_beta"/>
</dbReference>
<organism evidence="16 17">
    <name type="scientific">Seminavis robusta</name>
    <dbReference type="NCBI Taxonomy" id="568900"/>
    <lineage>
        <taxon>Eukaryota</taxon>
        <taxon>Sar</taxon>
        <taxon>Stramenopiles</taxon>
        <taxon>Ochrophyta</taxon>
        <taxon>Bacillariophyta</taxon>
        <taxon>Bacillariophyceae</taxon>
        <taxon>Bacillariophycidae</taxon>
        <taxon>Naviculales</taxon>
        <taxon>Naviculaceae</taxon>
        <taxon>Seminavis</taxon>
    </lineage>
</organism>
<evidence type="ECO:0000313" key="16">
    <source>
        <dbReference type="EMBL" id="CAB9527707.1"/>
    </source>
</evidence>
<keyword evidence="8" id="KW-0028">Amino-acid biosynthesis</keyword>
<sequence>MQLLSLVVGWSVLVTSSVVQSSFAFSAKAPFAPKQHISNSALNVASVEIPAVADMERGVGGRIEDAFAAAKEKGEAAFVTFVTAGYPTSDDTPAILMAMQEGGASVIELGVPYTDPQADGATIQHTNQVAIKGGTSDIPQCLEHVKKARELGLTVPVVLMGYYNPFYQYGVEKLCEDSKAAGADGFIVVDLPPEEGKALNKACIKNGLSNVPLVAPTSSDKRIEALTNMASTFLYCVSVTGVTGARDALPDDLEEFIARVRSKTDLPIAVGFGISNPGMVNGVANMADGVVVGSAILKAMDKLGDDATTEQRADAIRDIVTHLKSGCTQADDAKNQATKLGQIPAEWIGDDKNTRFGEFGGQYIPETLSVAFEEIEQAFDEIKDDPDFLAELDTYRKDFVGGPTPLHRANRLTEFAGGANIWLKREDLAHTGAHKINNAIGQALLAKRIGKPRIIAETGAGQHGVATATVCAMLGLDCTVYMGAVDCERQKLNVFRMNTLGAKVVPVQDGQRTLKDAINEAMRDWVTNVRDTHYLIGSAVGPHPFPAIVKEFQSVIGREMRAQMLDKAGKLPDAVVACVGGGSNAIGAFAPFYDDETVELHGAEAAGKGIEVDEEHCATLTKGTPGVLQGAMTYVIQKKSGQTLNTHSVSAGLDYPGVGPEHAYLKDSGRATYGAVTDEEALEGFKLMCKFEGIIPALETSHAIYYAVQLAKKLGPGKDIVINMSGRGDKDMPQVAKIMGVEV</sequence>
<dbReference type="FunFam" id="3.20.20.70:FF:000037">
    <property type="entry name" value="Tryptophan synthase alpha chain"/>
    <property type="match status" value="1"/>
</dbReference>
<comment type="catalytic activity">
    <reaction evidence="13">
        <text>(1S,2R)-1-C-(indol-3-yl)glycerol 3-phosphate + L-serine = D-glyceraldehyde 3-phosphate + L-tryptophan + H2O</text>
        <dbReference type="Rhea" id="RHEA:10532"/>
        <dbReference type="ChEBI" id="CHEBI:15377"/>
        <dbReference type="ChEBI" id="CHEBI:33384"/>
        <dbReference type="ChEBI" id="CHEBI:57912"/>
        <dbReference type="ChEBI" id="CHEBI:58866"/>
        <dbReference type="ChEBI" id="CHEBI:59776"/>
        <dbReference type="EC" id="4.2.1.20"/>
    </reaction>
</comment>
<dbReference type="InterPro" id="IPR006653">
    <property type="entry name" value="Trp_synth_b_CS"/>
</dbReference>
<keyword evidence="12" id="KW-0456">Lyase</keyword>
<dbReference type="CDD" id="cd06446">
    <property type="entry name" value="Trp-synth_B"/>
    <property type="match status" value="1"/>
</dbReference>
<dbReference type="Pfam" id="PF00291">
    <property type="entry name" value="PALP"/>
    <property type="match status" value="1"/>
</dbReference>
<dbReference type="Gene3D" id="3.20.20.70">
    <property type="entry name" value="Aldolase class I"/>
    <property type="match status" value="1"/>
</dbReference>
<keyword evidence="11" id="KW-0057">Aromatic amino acid biosynthesis</keyword>
<dbReference type="InterPro" id="IPR002028">
    <property type="entry name" value="Trp_synthase_suA"/>
</dbReference>
<comment type="caution">
    <text evidence="16">The sequence shown here is derived from an EMBL/GenBank/DDBJ whole genome shotgun (WGS) entry which is preliminary data.</text>
</comment>
<comment type="similarity">
    <text evidence="4">In the C-terminal section; belongs to the TrpB family.</text>
</comment>
<proteinExistence type="inferred from homology"/>
<dbReference type="SUPFAM" id="SSF53686">
    <property type="entry name" value="Tryptophan synthase beta subunit-like PLP-dependent enzymes"/>
    <property type="match status" value="1"/>
</dbReference>
<evidence type="ECO:0000256" key="3">
    <source>
        <dbReference type="ARBA" id="ARBA00004733"/>
    </source>
</evidence>
<dbReference type="InterPro" id="IPR023026">
    <property type="entry name" value="Trp_synth_beta/beta-like"/>
</dbReference>
<evidence type="ECO:0000256" key="10">
    <source>
        <dbReference type="ARBA" id="ARBA00022898"/>
    </source>
</evidence>
<evidence type="ECO:0000256" key="5">
    <source>
        <dbReference type="ARBA" id="ARBA00006095"/>
    </source>
</evidence>
<dbReference type="InterPro" id="IPR011060">
    <property type="entry name" value="RibuloseP-bd_barrel"/>
</dbReference>
<reference evidence="16" key="1">
    <citation type="submission" date="2020-06" db="EMBL/GenBank/DDBJ databases">
        <authorList>
            <consortium name="Plant Systems Biology data submission"/>
        </authorList>
    </citation>
    <scope>NUCLEOTIDE SEQUENCE</scope>
    <source>
        <strain evidence="16">D6</strain>
    </source>
</reference>
<dbReference type="GO" id="GO:0005737">
    <property type="term" value="C:cytoplasm"/>
    <property type="evidence" value="ECO:0007669"/>
    <property type="project" value="TreeGrafter"/>
</dbReference>
<dbReference type="PROSITE" id="PS00168">
    <property type="entry name" value="TRP_SYNTHASE_BETA"/>
    <property type="match status" value="1"/>
</dbReference>
<dbReference type="HAMAP" id="MF_00131">
    <property type="entry name" value="Trp_synth_alpha"/>
    <property type="match status" value="1"/>
</dbReference>
<evidence type="ECO:0000256" key="14">
    <source>
        <dbReference type="SAM" id="SignalP"/>
    </source>
</evidence>
<dbReference type="EC" id="4.2.1.20" evidence="6"/>
<keyword evidence="17" id="KW-1185">Reference proteome</keyword>
<evidence type="ECO:0000256" key="2">
    <source>
        <dbReference type="ARBA" id="ARBA00003365"/>
    </source>
</evidence>
<feature type="domain" description="Tryptophan synthase beta chain-like PALP" evidence="15">
    <location>
        <begin position="401"/>
        <end position="726"/>
    </location>
</feature>
<dbReference type="PANTHER" id="PTHR48077">
    <property type="entry name" value="TRYPTOPHAN SYNTHASE-RELATED"/>
    <property type="match status" value="1"/>
</dbReference>
<protein>
    <recommendedName>
        <fullName evidence="7">Tryptophan synthase</fullName>
        <ecNumber evidence="6">4.2.1.20</ecNumber>
    </recommendedName>
</protein>
<dbReference type="EMBL" id="CAICTM010002051">
    <property type="protein sequence ID" value="CAB9527707.1"/>
    <property type="molecule type" value="Genomic_DNA"/>
</dbReference>
<accession>A0A9N8ET91</accession>